<proteinExistence type="predicted"/>
<evidence type="ECO:0000313" key="2">
    <source>
        <dbReference type="Proteomes" id="UP000002008"/>
    </source>
</evidence>
<accession>A9WCQ4</accession>
<sequence>MIKAKANRLLQGGLPMSVWKPEDIDVIGNSMEVRVAALRRDGTLQRPVTIWIVRVGNELFVRSWRGQKGEWFRDAQAQGRGRLWAGSIERDVCFVMETDPELNDQIDAVYRTKYRHFMQYVIPMIRPEVRTTTLKLMPCS</sequence>
<dbReference type="KEGG" id="cau:Caur_3839"/>
<protein>
    <recommendedName>
        <fullName evidence="3">DUF2255 family protein</fullName>
    </recommendedName>
</protein>
<dbReference type="EnsemblBacteria" id="ABY37016">
    <property type="protein sequence ID" value="ABY37016"/>
    <property type="gene ID" value="Caur_3839"/>
</dbReference>
<dbReference type="AlphaFoldDB" id="A9WCQ4"/>
<dbReference type="Pfam" id="PF10012">
    <property type="entry name" value="DUF2255"/>
    <property type="match status" value="1"/>
</dbReference>
<dbReference type="eggNOG" id="COG4334">
    <property type="taxonomic scope" value="Bacteria"/>
</dbReference>
<dbReference type="Proteomes" id="UP000002008">
    <property type="component" value="Chromosome"/>
</dbReference>
<name>A9WCQ4_CHLAA</name>
<gene>
    <name evidence="1" type="ordered locus">Caur_3839</name>
</gene>
<dbReference type="PATRIC" id="fig|324602.8.peg.4308"/>
<keyword evidence="2" id="KW-1185">Reference proteome</keyword>
<dbReference type="InParanoid" id="A9WCQ4"/>
<reference evidence="2" key="1">
    <citation type="journal article" date="2011" name="BMC Genomics">
        <title>Complete genome sequence of the filamentous anoxygenic phototrophic bacterium Chloroflexus aurantiacus.</title>
        <authorList>
            <person name="Tang K.H."/>
            <person name="Barry K."/>
            <person name="Chertkov O."/>
            <person name="Dalin E."/>
            <person name="Han C.S."/>
            <person name="Hauser L.J."/>
            <person name="Honchak B.M."/>
            <person name="Karbach L.E."/>
            <person name="Land M.L."/>
            <person name="Lapidus A."/>
            <person name="Larimer F.W."/>
            <person name="Mikhailova N."/>
            <person name="Pitluck S."/>
            <person name="Pierson B.K."/>
            <person name="Blankenship R.E."/>
        </authorList>
    </citation>
    <scope>NUCLEOTIDE SEQUENCE [LARGE SCALE GENOMIC DNA]</scope>
    <source>
        <strain evidence="2">ATCC 29366 / DSM 635 / J-10-fl</strain>
    </source>
</reference>
<dbReference type="HOGENOM" id="CLU_133265_1_0_0"/>
<evidence type="ECO:0000313" key="1">
    <source>
        <dbReference type="EMBL" id="ABY37016.1"/>
    </source>
</evidence>
<evidence type="ECO:0008006" key="3">
    <source>
        <dbReference type="Google" id="ProtNLM"/>
    </source>
</evidence>
<dbReference type="STRING" id="324602.Caur_3839"/>
<organism evidence="1 2">
    <name type="scientific">Chloroflexus aurantiacus (strain ATCC 29366 / DSM 635 / J-10-fl)</name>
    <dbReference type="NCBI Taxonomy" id="324602"/>
    <lineage>
        <taxon>Bacteria</taxon>
        <taxon>Bacillati</taxon>
        <taxon>Chloroflexota</taxon>
        <taxon>Chloroflexia</taxon>
        <taxon>Chloroflexales</taxon>
        <taxon>Chloroflexineae</taxon>
        <taxon>Chloroflexaceae</taxon>
        <taxon>Chloroflexus</taxon>
    </lineage>
</organism>
<dbReference type="EMBL" id="CP000909">
    <property type="protein sequence ID" value="ABY37016.1"/>
    <property type="molecule type" value="Genomic_DNA"/>
</dbReference>
<dbReference type="InterPro" id="IPR016888">
    <property type="entry name" value="UCP028498"/>
</dbReference>